<dbReference type="Gene3D" id="3.30.70.80">
    <property type="entry name" value="Peptidase S8 propeptide/proteinase inhibitor I9"/>
    <property type="match status" value="1"/>
</dbReference>
<dbReference type="EMBL" id="FNJB01000004">
    <property type="protein sequence ID" value="SDO74041.1"/>
    <property type="molecule type" value="Genomic_DNA"/>
</dbReference>
<dbReference type="PRINTS" id="PR00723">
    <property type="entry name" value="SUBTILISIN"/>
</dbReference>
<comment type="similarity">
    <text evidence="1 5 6">Belongs to the peptidase S8 family.</text>
</comment>
<dbReference type="GO" id="GO:0005615">
    <property type="term" value="C:extracellular space"/>
    <property type="evidence" value="ECO:0007669"/>
    <property type="project" value="TreeGrafter"/>
</dbReference>
<dbReference type="Gene3D" id="3.40.50.200">
    <property type="entry name" value="Peptidase S8/S53 domain"/>
    <property type="match status" value="1"/>
</dbReference>
<sequence length="739" mass="75359">MTRIRMRSKASRAALLAVVATAGIAAVSVPAYSSEADVTIQNADAPGAVPDRYIVKFKNGARGAVSSMAADKSRKHGGTVKHNLEIINGYSATMTAEQAKNVARDADVESVEQAQAMVALDTQPNPPNWGDDRIDQRDLPLDKSFSYPTNPGQGVRVYVLDTGINASHTDFSGRVSAGYDFVDNDSTPQDCQGHGTHVAGTAAGTTYGVAKKASISAVRVLDCAGSGSNDDIIAGINWVKNNAVKPAVVNYSIGCRQRCSSATMDNAVKSLIASGVQFIQAAGNSNDDACYYSPQLVPEAITVGNSNQQDQRYNGTGPSSYGSCLDIWAPGTSIVSASHSSNTGSATMTGTSMASPTVAGAAAVYLGLNTSSTPQQIRDALVNNGSTGKLTGINAGSPNVLLYTAFMNGGGTTGVTVANPGNQTGTVGTAVNKTNTASGGTSPYTWSATGLPAGLSISSSTGTITGSPTTAGTSNVTITATDSSSPAKSGSANFSWTINPTGGGTCSAVTNATDYAITDNATVESPVTVSGCTGNASATAKVDVNIVHTYIGDLTVSLIAPDGSAYVLHNKTGSGTDNLVTSYTVNLSGEAANGDWKLRVNDSGPGDTGKIDTWTLNTGSTGDGGGCAPASNGTNVNIVDNTTVESTISLSCTGTASASSKVDVAIVHTWRGDLVIDLVAPDGSAYRLKNSSSSDSADNVNASYTVNLSSESRNGAWKLRVQDVETNDTGYIDSWTLTS</sequence>
<dbReference type="InterPro" id="IPR000209">
    <property type="entry name" value="Peptidase_S8/S53_dom"/>
</dbReference>
<dbReference type="SUPFAM" id="SSF54897">
    <property type="entry name" value="Protease propeptides/inhibitors"/>
    <property type="match status" value="1"/>
</dbReference>
<feature type="domain" description="P/Homo B" evidence="8">
    <location>
        <begin position="627"/>
        <end position="739"/>
    </location>
</feature>
<dbReference type="Gene3D" id="2.60.40.10">
    <property type="entry name" value="Immunoglobulins"/>
    <property type="match status" value="1"/>
</dbReference>
<dbReference type="InterPro" id="IPR015500">
    <property type="entry name" value="Peptidase_S8_subtilisin-rel"/>
</dbReference>
<dbReference type="STRING" id="504798.SAMN05421871_10589"/>
<gene>
    <name evidence="9" type="ORF">SAMN05192558_104371</name>
</gene>
<dbReference type="PROSITE" id="PS51829">
    <property type="entry name" value="P_HOMO_B"/>
    <property type="match status" value="2"/>
</dbReference>
<evidence type="ECO:0000313" key="9">
    <source>
        <dbReference type="EMBL" id="SDO74041.1"/>
    </source>
</evidence>
<evidence type="ECO:0000256" key="5">
    <source>
        <dbReference type="PROSITE-ProRule" id="PRU01240"/>
    </source>
</evidence>
<dbReference type="InterPro" id="IPR013783">
    <property type="entry name" value="Ig-like_fold"/>
</dbReference>
<dbReference type="Gene3D" id="2.60.120.260">
    <property type="entry name" value="Galactose-binding domain-like"/>
    <property type="match status" value="2"/>
</dbReference>
<dbReference type="InterPro" id="IPR037045">
    <property type="entry name" value="S8pro/Inhibitor_I9_sf"/>
</dbReference>
<evidence type="ECO:0000256" key="4">
    <source>
        <dbReference type="ARBA" id="ARBA00022825"/>
    </source>
</evidence>
<dbReference type="PROSITE" id="PS00136">
    <property type="entry name" value="SUBTILASE_ASP"/>
    <property type="match status" value="1"/>
</dbReference>
<feature type="active site" description="Charge relay system" evidence="5">
    <location>
        <position position="161"/>
    </location>
</feature>
<dbReference type="InterPro" id="IPR023827">
    <property type="entry name" value="Peptidase_S8_Asp-AS"/>
</dbReference>
<evidence type="ECO:0000256" key="6">
    <source>
        <dbReference type="RuleBase" id="RU003355"/>
    </source>
</evidence>
<proteinExistence type="inferred from homology"/>
<dbReference type="GO" id="GO:0005509">
    <property type="term" value="F:calcium ion binding"/>
    <property type="evidence" value="ECO:0007669"/>
    <property type="project" value="InterPro"/>
</dbReference>
<dbReference type="CDD" id="cd04077">
    <property type="entry name" value="Peptidases_S8_PCSK9_ProteinaseK_like"/>
    <property type="match status" value="1"/>
</dbReference>
<dbReference type="InterPro" id="IPR010259">
    <property type="entry name" value="S8pro/Inhibitor_I9"/>
</dbReference>
<evidence type="ECO:0000259" key="8">
    <source>
        <dbReference type="PROSITE" id="PS51829"/>
    </source>
</evidence>
<dbReference type="SUPFAM" id="SSF49785">
    <property type="entry name" value="Galactose-binding domain-like"/>
    <property type="match status" value="2"/>
</dbReference>
<protein>
    <submittedName>
        <fullName evidence="9">Regulatory P domain of the subtilisin-like proprotein convertase</fullName>
    </submittedName>
</protein>
<feature type="signal peptide" evidence="7">
    <location>
        <begin position="1"/>
        <end position="25"/>
    </location>
</feature>
<dbReference type="InterPro" id="IPR002884">
    <property type="entry name" value="P_dom"/>
</dbReference>
<evidence type="ECO:0000313" key="10">
    <source>
        <dbReference type="Proteomes" id="UP000199651"/>
    </source>
</evidence>
<dbReference type="InterPro" id="IPR036852">
    <property type="entry name" value="Peptidase_S8/S53_dom_sf"/>
</dbReference>
<dbReference type="InterPro" id="IPR022398">
    <property type="entry name" value="Peptidase_S8_His-AS"/>
</dbReference>
<dbReference type="InterPro" id="IPR015919">
    <property type="entry name" value="Cadherin-like_sf"/>
</dbReference>
<dbReference type="PROSITE" id="PS51892">
    <property type="entry name" value="SUBTILASE"/>
    <property type="match status" value="1"/>
</dbReference>
<dbReference type="FunFam" id="2.60.120.260:FF:000149">
    <property type="entry name" value="Leupeptin-inactivating enzyme 1"/>
    <property type="match status" value="1"/>
</dbReference>
<dbReference type="InterPro" id="IPR034193">
    <property type="entry name" value="PCSK9_ProteinaseK-like"/>
</dbReference>
<dbReference type="Pfam" id="PF01483">
    <property type="entry name" value="P_proprotein"/>
    <property type="match status" value="2"/>
</dbReference>
<dbReference type="PANTHER" id="PTHR43806">
    <property type="entry name" value="PEPTIDASE S8"/>
    <property type="match status" value="1"/>
</dbReference>
<dbReference type="AlphaFoldDB" id="A0A1H0M166"/>
<dbReference type="PROSITE" id="PS00138">
    <property type="entry name" value="SUBTILASE_SER"/>
    <property type="match status" value="1"/>
</dbReference>
<dbReference type="SUPFAM" id="SSF52743">
    <property type="entry name" value="Subtilisin-like"/>
    <property type="match status" value="1"/>
</dbReference>
<dbReference type="RefSeq" id="WP_228769849.1">
    <property type="nucleotide sequence ID" value="NZ_FNDV01000005.1"/>
</dbReference>
<dbReference type="Pfam" id="PF05345">
    <property type="entry name" value="He_PIG"/>
    <property type="match status" value="1"/>
</dbReference>
<organism evidence="9 10">
    <name type="scientific">Actinokineospora alba</name>
    <dbReference type="NCBI Taxonomy" id="504798"/>
    <lineage>
        <taxon>Bacteria</taxon>
        <taxon>Bacillati</taxon>
        <taxon>Actinomycetota</taxon>
        <taxon>Actinomycetes</taxon>
        <taxon>Pseudonocardiales</taxon>
        <taxon>Pseudonocardiaceae</taxon>
        <taxon>Actinokineospora</taxon>
    </lineage>
</organism>
<keyword evidence="3 5" id="KW-0378">Hydrolase</keyword>
<dbReference type="InterPro" id="IPR050131">
    <property type="entry name" value="Peptidase_S8_subtilisin-like"/>
</dbReference>
<dbReference type="GO" id="GO:0005975">
    <property type="term" value="P:carbohydrate metabolic process"/>
    <property type="evidence" value="ECO:0007669"/>
    <property type="project" value="UniProtKB-ARBA"/>
</dbReference>
<dbReference type="GO" id="GO:0006508">
    <property type="term" value="P:proteolysis"/>
    <property type="evidence" value="ECO:0007669"/>
    <property type="project" value="UniProtKB-KW"/>
</dbReference>
<dbReference type="SUPFAM" id="SSF49313">
    <property type="entry name" value="Cadherin-like"/>
    <property type="match status" value="1"/>
</dbReference>
<evidence type="ECO:0000256" key="3">
    <source>
        <dbReference type="ARBA" id="ARBA00022801"/>
    </source>
</evidence>
<keyword evidence="7" id="KW-0732">Signal</keyword>
<keyword evidence="2 5" id="KW-0645">Protease</keyword>
<name>A0A1H0M166_9PSEU</name>
<evidence type="ECO:0000256" key="1">
    <source>
        <dbReference type="ARBA" id="ARBA00011073"/>
    </source>
</evidence>
<dbReference type="PROSITE" id="PS00137">
    <property type="entry name" value="SUBTILASE_HIS"/>
    <property type="match status" value="1"/>
</dbReference>
<dbReference type="PANTHER" id="PTHR43806:SF11">
    <property type="entry name" value="CEREVISIN-RELATED"/>
    <property type="match status" value="1"/>
</dbReference>
<keyword evidence="4 5" id="KW-0720">Serine protease</keyword>
<feature type="active site" description="Charge relay system" evidence="5">
    <location>
        <position position="352"/>
    </location>
</feature>
<dbReference type="FunFam" id="3.40.50.200:FF:000014">
    <property type="entry name" value="Proteinase K"/>
    <property type="match status" value="1"/>
</dbReference>
<dbReference type="InterPro" id="IPR008979">
    <property type="entry name" value="Galactose-bd-like_sf"/>
</dbReference>
<feature type="domain" description="P/Homo B" evidence="8">
    <location>
        <begin position="501"/>
        <end position="624"/>
    </location>
</feature>
<evidence type="ECO:0000256" key="7">
    <source>
        <dbReference type="SAM" id="SignalP"/>
    </source>
</evidence>
<dbReference type="InterPro" id="IPR023828">
    <property type="entry name" value="Peptidase_S8_Ser-AS"/>
</dbReference>
<dbReference type="Pfam" id="PF00082">
    <property type="entry name" value="Peptidase_S8"/>
    <property type="match status" value="1"/>
</dbReference>
<dbReference type="GO" id="GO:0016020">
    <property type="term" value="C:membrane"/>
    <property type="evidence" value="ECO:0007669"/>
    <property type="project" value="InterPro"/>
</dbReference>
<dbReference type="Proteomes" id="UP000199651">
    <property type="component" value="Unassembled WGS sequence"/>
</dbReference>
<feature type="chain" id="PRO_5039101343" evidence="7">
    <location>
        <begin position="26"/>
        <end position="739"/>
    </location>
</feature>
<dbReference type="GO" id="GO:0004252">
    <property type="term" value="F:serine-type endopeptidase activity"/>
    <property type="evidence" value="ECO:0007669"/>
    <property type="project" value="UniProtKB-UniRule"/>
</dbReference>
<reference evidence="10" key="1">
    <citation type="submission" date="2016-10" db="EMBL/GenBank/DDBJ databases">
        <authorList>
            <person name="Varghese N."/>
            <person name="Submissions S."/>
        </authorList>
    </citation>
    <scope>NUCLEOTIDE SEQUENCE [LARGE SCALE GENOMIC DNA]</scope>
    <source>
        <strain evidence="10">IBRC-M 10655</strain>
    </source>
</reference>
<evidence type="ECO:0000256" key="2">
    <source>
        <dbReference type="ARBA" id="ARBA00022670"/>
    </source>
</evidence>
<dbReference type="Pfam" id="PF05922">
    <property type="entry name" value="Inhibitor_I9"/>
    <property type="match status" value="1"/>
</dbReference>
<feature type="active site" description="Charge relay system" evidence="5">
    <location>
        <position position="194"/>
    </location>
</feature>
<accession>A0A1H0M166</accession>
<keyword evidence="10" id="KW-1185">Reference proteome</keyword>